<dbReference type="EMBL" id="BGPR01000385">
    <property type="protein sequence ID" value="GBM17272.1"/>
    <property type="molecule type" value="Genomic_DNA"/>
</dbReference>
<name>A0A4Y2DKF8_ARAVE</name>
<accession>A0A4Y2DKF8</accession>
<dbReference type="Proteomes" id="UP000499080">
    <property type="component" value="Unassembled WGS sequence"/>
</dbReference>
<organism evidence="1 2">
    <name type="scientific">Araneus ventricosus</name>
    <name type="common">Orbweaver spider</name>
    <name type="synonym">Epeira ventricosa</name>
    <dbReference type="NCBI Taxonomy" id="182803"/>
    <lineage>
        <taxon>Eukaryota</taxon>
        <taxon>Metazoa</taxon>
        <taxon>Ecdysozoa</taxon>
        <taxon>Arthropoda</taxon>
        <taxon>Chelicerata</taxon>
        <taxon>Arachnida</taxon>
        <taxon>Araneae</taxon>
        <taxon>Araneomorphae</taxon>
        <taxon>Entelegynae</taxon>
        <taxon>Araneoidea</taxon>
        <taxon>Araneidae</taxon>
        <taxon>Araneus</taxon>
    </lineage>
</organism>
<keyword evidence="2" id="KW-1185">Reference proteome</keyword>
<evidence type="ECO:0000313" key="2">
    <source>
        <dbReference type="Proteomes" id="UP000499080"/>
    </source>
</evidence>
<dbReference type="AlphaFoldDB" id="A0A4Y2DKF8"/>
<evidence type="ECO:0000313" key="1">
    <source>
        <dbReference type="EMBL" id="GBM17272.1"/>
    </source>
</evidence>
<sequence>MNHLLRSDAQESSEGSCTEQNKKIFHSILFIQANPPFLEGGRGEEIVCWRRHGLLQDDKVARNALDKWPNPRAKLGLIRGGCQAFNTLCALSIALPYPLLRFLLFFPAPQTSLLFSLAMGKESLKTI</sequence>
<gene>
    <name evidence="1" type="ORF">AVEN_223805_1</name>
</gene>
<comment type="caution">
    <text evidence="1">The sequence shown here is derived from an EMBL/GenBank/DDBJ whole genome shotgun (WGS) entry which is preliminary data.</text>
</comment>
<reference evidence="1 2" key="1">
    <citation type="journal article" date="2019" name="Sci. Rep.">
        <title>Orb-weaving spider Araneus ventricosus genome elucidates the spidroin gene catalogue.</title>
        <authorList>
            <person name="Kono N."/>
            <person name="Nakamura H."/>
            <person name="Ohtoshi R."/>
            <person name="Moran D.A.P."/>
            <person name="Shinohara A."/>
            <person name="Yoshida Y."/>
            <person name="Fujiwara M."/>
            <person name="Mori M."/>
            <person name="Tomita M."/>
            <person name="Arakawa K."/>
        </authorList>
    </citation>
    <scope>NUCLEOTIDE SEQUENCE [LARGE SCALE GENOMIC DNA]</scope>
</reference>
<proteinExistence type="predicted"/>
<protein>
    <submittedName>
        <fullName evidence="1">Uncharacterized protein</fullName>
    </submittedName>
</protein>